<dbReference type="InterPro" id="IPR016181">
    <property type="entry name" value="Acyl_CoA_acyltransferase"/>
</dbReference>
<dbReference type="Gene3D" id="3.40.630.30">
    <property type="match status" value="1"/>
</dbReference>
<dbReference type="Gene3D" id="3.30.2010.10">
    <property type="entry name" value="Metalloproteases ('zincins'), catalytic domain"/>
    <property type="match status" value="1"/>
</dbReference>
<evidence type="ECO:0000259" key="3">
    <source>
        <dbReference type="PROSITE" id="PS51186"/>
    </source>
</evidence>
<dbReference type="SUPFAM" id="SSF55729">
    <property type="entry name" value="Acyl-CoA N-acyltransferases (Nat)"/>
    <property type="match status" value="1"/>
</dbReference>
<keyword evidence="2" id="KW-0472">Membrane</keyword>
<protein>
    <recommendedName>
        <fullName evidence="3">N-acetyltransferase domain-containing protein</fullName>
    </recommendedName>
</protein>
<reference evidence="4 5" key="1">
    <citation type="submission" date="2020-02" db="EMBL/GenBank/DDBJ databases">
        <title>Comparative genomics of the hypocrealean fungal genus Beauvera.</title>
        <authorList>
            <person name="Showalter D.N."/>
            <person name="Bushley K.E."/>
            <person name="Rehner S.A."/>
        </authorList>
    </citation>
    <scope>NUCLEOTIDE SEQUENCE [LARGE SCALE GENOMIC DNA]</scope>
    <source>
        <strain evidence="4 5">ARSEF4384</strain>
    </source>
</reference>
<dbReference type="EMBL" id="JAAHCF010000521">
    <property type="protein sequence ID" value="KAK8143371.1"/>
    <property type="molecule type" value="Genomic_DNA"/>
</dbReference>
<dbReference type="InterPro" id="IPR000182">
    <property type="entry name" value="GNAT_dom"/>
</dbReference>
<sequence length="429" mass="47617">MDDRGTPRVRELDLRECKVCYTVDGINVVRGLKCSTAFFTFLRANLALSSSTMGSPANTPQLDPINAPVDSIHSEYTASAAAGSTASLTTTPKPPSKSDVTPDLVPLDDIPELSLDLLRTPDEQREGLELLAETVAGMRIPATVTVMSHPSCLVPFTTLLSVIYYTRYTIPGHFKMTALCTYGSVLVYIFLIWFLARPYKAFAKDVNRAWLDEEGPDRDIMVGARGKDKKLAGVLVLRLSPKLGPASGRRRTRSLSFKGGRGLIRAWAVRRKARGRGVGKELLQEAVRITRDRCGKDADVGFVKNHAHSRLIFHKMFHSFFHKVEAGADKALRTARYAALFQPQAMSLVSFRPRLLPKVQALTAKVEFPLHRMYVSDDSKRSAHSNAYFYGFPWQMQVVPMPTWKTAPTVVFVFVFSSTDGPPLAQLLP</sequence>
<evidence type="ECO:0000256" key="2">
    <source>
        <dbReference type="SAM" id="Phobius"/>
    </source>
</evidence>
<feature type="domain" description="N-acetyltransferase" evidence="3">
    <location>
        <begin position="176"/>
        <end position="343"/>
    </location>
</feature>
<gene>
    <name evidence="4" type="ORF">G3M48_007349</name>
</gene>
<dbReference type="CDD" id="cd04301">
    <property type="entry name" value="NAT_SF"/>
    <property type="match status" value="1"/>
</dbReference>
<keyword evidence="2" id="KW-0812">Transmembrane</keyword>
<feature type="transmembrane region" description="Helical" evidence="2">
    <location>
        <begin position="176"/>
        <end position="196"/>
    </location>
</feature>
<feature type="region of interest" description="Disordered" evidence="1">
    <location>
        <begin position="83"/>
        <end position="103"/>
    </location>
</feature>
<comment type="caution">
    <text evidence="4">The sequence shown here is derived from an EMBL/GenBank/DDBJ whole genome shotgun (WGS) entry which is preliminary data.</text>
</comment>
<dbReference type="Pfam" id="PF00583">
    <property type="entry name" value="Acetyltransf_1"/>
    <property type="match status" value="1"/>
</dbReference>
<evidence type="ECO:0000256" key="1">
    <source>
        <dbReference type="SAM" id="MobiDB-lite"/>
    </source>
</evidence>
<dbReference type="PROSITE" id="PS51186">
    <property type="entry name" value="GNAT"/>
    <property type="match status" value="1"/>
</dbReference>
<proteinExistence type="predicted"/>
<name>A0AAW0RNF5_9HYPO</name>
<keyword evidence="2" id="KW-1133">Transmembrane helix</keyword>
<dbReference type="GO" id="GO:0016747">
    <property type="term" value="F:acyltransferase activity, transferring groups other than amino-acyl groups"/>
    <property type="evidence" value="ECO:0007669"/>
    <property type="project" value="InterPro"/>
</dbReference>
<accession>A0AAW0RNF5</accession>
<evidence type="ECO:0000313" key="5">
    <source>
        <dbReference type="Proteomes" id="UP001397290"/>
    </source>
</evidence>
<evidence type="ECO:0000313" key="4">
    <source>
        <dbReference type="EMBL" id="KAK8143371.1"/>
    </source>
</evidence>
<dbReference type="AlphaFoldDB" id="A0AAW0RNF5"/>
<dbReference type="Proteomes" id="UP001397290">
    <property type="component" value="Unassembled WGS sequence"/>
</dbReference>
<keyword evidence="5" id="KW-1185">Reference proteome</keyword>
<organism evidence="4 5">
    <name type="scientific">Beauveria asiatica</name>
    <dbReference type="NCBI Taxonomy" id="1069075"/>
    <lineage>
        <taxon>Eukaryota</taxon>
        <taxon>Fungi</taxon>
        <taxon>Dikarya</taxon>
        <taxon>Ascomycota</taxon>
        <taxon>Pezizomycotina</taxon>
        <taxon>Sordariomycetes</taxon>
        <taxon>Hypocreomycetidae</taxon>
        <taxon>Hypocreales</taxon>
        <taxon>Cordycipitaceae</taxon>
        <taxon>Beauveria</taxon>
    </lineage>
</organism>